<keyword evidence="1" id="KW-0677">Repeat</keyword>
<dbReference type="InterPro" id="IPR014720">
    <property type="entry name" value="dsRBD_dom"/>
</dbReference>
<dbReference type="AlphaFoldDB" id="A0A9N7N4J6"/>
<evidence type="ECO:0000313" key="7">
    <source>
        <dbReference type="Proteomes" id="UP001153555"/>
    </source>
</evidence>
<dbReference type="EMBL" id="CACSLK010024742">
    <property type="protein sequence ID" value="CAA0824357.1"/>
    <property type="molecule type" value="Genomic_DNA"/>
</dbReference>
<proteinExistence type="predicted"/>
<evidence type="ECO:0000256" key="4">
    <source>
        <dbReference type="SAM" id="MobiDB-lite"/>
    </source>
</evidence>
<dbReference type="PANTHER" id="PTHR46031:SF31">
    <property type="entry name" value="DOUBLE-STRANDED RNA-BINDING PROTEIN 1-LIKE"/>
    <property type="match status" value="1"/>
</dbReference>
<evidence type="ECO:0000259" key="5">
    <source>
        <dbReference type="PROSITE" id="PS50137"/>
    </source>
</evidence>
<feature type="domain" description="DRBM" evidence="5">
    <location>
        <begin position="220"/>
        <end position="288"/>
    </location>
</feature>
<feature type="compositionally biased region" description="Polar residues" evidence="4">
    <location>
        <begin position="84"/>
        <end position="95"/>
    </location>
</feature>
<gene>
    <name evidence="6" type="ORF">SHERM_21309</name>
</gene>
<evidence type="ECO:0000313" key="6">
    <source>
        <dbReference type="EMBL" id="CAA0824357.1"/>
    </source>
</evidence>
<dbReference type="Pfam" id="PF00035">
    <property type="entry name" value="dsrm"/>
    <property type="match status" value="2"/>
</dbReference>
<dbReference type="SUPFAM" id="SSF54768">
    <property type="entry name" value="dsRNA-binding domain-like"/>
    <property type="match status" value="3"/>
</dbReference>
<sequence length="351" mass="39597">MHKTKLQELCHKRKWKLPEYTTSREGLDHMPLFRACVWVCGNKFDSGPACKSSKQAHNEAAQLAFLHFTSSGSTNQERNENDDSTISTKQVQSSIRSEDNVAVKNSENLGKKFNIQLNPSCRLYSFLSLKCGYIFHRLSSEKQNNFKSKLETYARKRNLKPPVYLDEKVGPLYRAVVSIDDDWFQSPVMCETMEGAQDSAAQVALLSLSTDAFLENDPRSYKILLNELAKDEGFFIPVYTTSRCDEAKFEAFSSIVDVEGEIFQGAKANSKKLAELNAAKAAYTVLIERKLFETDYFLPRSPSGDDSLRLARSMGSLNLFDPEECPKFESPSDFGSSMKNEAQIQIFTGNN</sequence>
<comment type="caution">
    <text evidence="6">The sequence shown here is derived from an EMBL/GenBank/DDBJ whole genome shotgun (WGS) entry which is preliminary data.</text>
</comment>
<evidence type="ECO:0000256" key="2">
    <source>
        <dbReference type="ARBA" id="ARBA00022884"/>
    </source>
</evidence>
<name>A0A9N7N4J6_STRHE</name>
<reference evidence="6" key="1">
    <citation type="submission" date="2019-12" db="EMBL/GenBank/DDBJ databases">
        <authorList>
            <person name="Scholes J."/>
        </authorList>
    </citation>
    <scope>NUCLEOTIDE SEQUENCE</scope>
</reference>
<dbReference type="GO" id="GO:0003723">
    <property type="term" value="F:RNA binding"/>
    <property type="evidence" value="ECO:0007669"/>
    <property type="project" value="UniProtKB-UniRule"/>
</dbReference>
<dbReference type="PROSITE" id="PS50137">
    <property type="entry name" value="DS_RBD"/>
    <property type="match status" value="2"/>
</dbReference>
<dbReference type="Gene3D" id="3.30.160.20">
    <property type="match status" value="3"/>
</dbReference>
<dbReference type="Proteomes" id="UP001153555">
    <property type="component" value="Unassembled WGS sequence"/>
</dbReference>
<evidence type="ECO:0000256" key="1">
    <source>
        <dbReference type="ARBA" id="ARBA00022737"/>
    </source>
</evidence>
<dbReference type="OrthoDB" id="5274873at2759"/>
<dbReference type="PANTHER" id="PTHR46031">
    <property type="match status" value="1"/>
</dbReference>
<keyword evidence="7" id="KW-1185">Reference proteome</keyword>
<organism evidence="6 7">
    <name type="scientific">Striga hermonthica</name>
    <name type="common">Purple witchweed</name>
    <name type="synonym">Buchnera hermonthica</name>
    <dbReference type="NCBI Taxonomy" id="68872"/>
    <lineage>
        <taxon>Eukaryota</taxon>
        <taxon>Viridiplantae</taxon>
        <taxon>Streptophyta</taxon>
        <taxon>Embryophyta</taxon>
        <taxon>Tracheophyta</taxon>
        <taxon>Spermatophyta</taxon>
        <taxon>Magnoliopsida</taxon>
        <taxon>eudicotyledons</taxon>
        <taxon>Gunneridae</taxon>
        <taxon>Pentapetalae</taxon>
        <taxon>asterids</taxon>
        <taxon>lamiids</taxon>
        <taxon>Lamiales</taxon>
        <taxon>Orobanchaceae</taxon>
        <taxon>Buchnereae</taxon>
        <taxon>Striga</taxon>
    </lineage>
</organism>
<feature type="domain" description="DRBM" evidence="5">
    <location>
        <begin position="1"/>
        <end position="70"/>
    </location>
</feature>
<accession>A0A9N7N4J6</accession>
<keyword evidence="2 3" id="KW-0694">RNA-binding</keyword>
<feature type="region of interest" description="Disordered" evidence="4">
    <location>
        <begin position="72"/>
        <end position="99"/>
    </location>
</feature>
<dbReference type="SMART" id="SM00358">
    <property type="entry name" value="DSRM"/>
    <property type="match status" value="3"/>
</dbReference>
<protein>
    <submittedName>
        <fullName evidence="6">Double-stranded RNA-binding protein 4</fullName>
    </submittedName>
</protein>
<evidence type="ECO:0000256" key="3">
    <source>
        <dbReference type="PROSITE-ProRule" id="PRU00266"/>
    </source>
</evidence>